<protein>
    <submittedName>
        <fullName evidence="2">Uncharacterized protein</fullName>
    </submittedName>
</protein>
<feature type="compositionally biased region" description="Basic residues" evidence="1">
    <location>
        <begin position="154"/>
        <end position="172"/>
    </location>
</feature>
<gene>
    <name evidence="2" type="ORF">AVDCRST_MAG22-2622</name>
</gene>
<evidence type="ECO:0000256" key="1">
    <source>
        <dbReference type="SAM" id="MobiDB-lite"/>
    </source>
</evidence>
<feature type="compositionally biased region" description="Basic and acidic residues" evidence="1">
    <location>
        <begin position="1"/>
        <end position="17"/>
    </location>
</feature>
<organism evidence="2">
    <name type="scientific">uncultured Rubrobacteraceae bacterium</name>
    <dbReference type="NCBI Taxonomy" id="349277"/>
    <lineage>
        <taxon>Bacteria</taxon>
        <taxon>Bacillati</taxon>
        <taxon>Actinomycetota</taxon>
        <taxon>Rubrobacteria</taxon>
        <taxon>Rubrobacterales</taxon>
        <taxon>Rubrobacteraceae</taxon>
        <taxon>environmental samples</taxon>
    </lineage>
</organism>
<name>A0A6J4PR49_9ACTN</name>
<feature type="region of interest" description="Disordered" evidence="1">
    <location>
        <begin position="1"/>
        <end position="28"/>
    </location>
</feature>
<proteinExistence type="predicted"/>
<dbReference type="AlphaFoldDB" id="A0A6J4PR49"/>
<reference evidence="2" key="1">
    <citation type="submission" date="2020-02" db="EMBL/GenBank/DDBJ databases">
        <authorList>
            <person name="Meier V. D."/>
        </authorList>
    </citation>
    <scope>NUCLEOTIDE SEQUENCE</scope>
    <source>
        <strain evidence="2">AVDCRST_MAG22</strain>
    </source>
</reference>
<evidence type="ECO:0000313" key="2">
    <source>
        <dbReference type="EMBL" id="CAA9421769.1"/>
    </source>
</evidence>
<sequence>GRVDGEVGSRGSGDDGVRAQQGLRAQGGSAGPYWLDGRVCLDAGAVVRGGVLAAGPGVHDRAGGGCRGGDQHGLLRGSLRRRFHDRAGRSGAPGYDNGRCHLYRRHHAHAAVPDPGRAGGTLPGLRGRGGGVARDLLHPLQVLRDELLDERPPGHPRRRARLRLRHPHRQRL</sequence>
<feature type="region of interest" description="Disordered" evidence="1">
    <location>
        <begin position="147"/>
        <end position="172"/>
    </location>
</feature>
<dbReference type="EMBL" id="CADCUV010000118">
    <property type="protein sequence ID" value="CAA9421769.1"/>
    <property type="molecule type" value="Genomic_DNA"/>
</dbReference>
<feature type="non-terminal residue" evidence="2">
    <location>
        <position position="172"/>
    </location>
</feature>
<accession>A0A6J4PR49</accession>
<feature type="non-terminal residue" evidence="2">
    <location>
        <position position="1"/>
    </location>
</feature>